<dbReference type="SUPFAM" id="SSF75217">
    <property type="entry name" value="alpha/beta knot"/>
    <property type="match status" value="1"/>
</dbReference>
<name>A0A1Y1W0Y9_9FUNG</name>
<proteinExistence type="inferred from homology"/>
<keyword evidence="2" id="KW-0698">rRNA processing</keyword>
<sequence length="301" mass="33154">MFAWTRTVVRNSLSVSKAQCRFYASGKSKKRGPHPSVKYPLTSNMMMRNSMDFLYGMQPVYGLYVQHQREGDAPAPERMRALELAAQQDIPVKHVPRDLLDRMPTILAADECKQLGPLADSQYWVEIQTTRTQLTPQRPFPLWVLVDRVQDPRNLGSIVRSAMFFGADGLVASRKDSCVPNAVVAKASAGALEATRFLRCRNVDRFVEKSRENGWLVVSAAAGASGDPRMATVGGMGEIDRPVLLVLGNEGGGVRSSVLDMSHVLLSIPMRSELPRYFDSLNVGVAAGVILSSLRFKGEES</sequence>
<evidence type="ECO:0000259" key="6">
    <source>
        <dbReference type="Pfam" id="PF00588"/>
    </source>
</evidence>
<evidence type="ECO:0000256" key="2">
    <source>
        <dbReference type="ARBA" id="ARBA00022552"/>
    </source>
</evidence>
<dbReference type="InterPro" id="IPR047182">
    <property type="entry name" value="MRM1"/>
</dbReference>
<keyword evidence="3" id="KW-0489">Methyltransferase</keyword>
<dbReference type="Pfam" id="PF00588">
    <property type="entry name" value="SpoU_methylase"/>
    <property type="match status" value="1"/>
</dbReference>
<accession>A0A1Y1W0Y9</accession>
<evidence type="ECO:0000256" key="5">
    <source>
        <dbReference type="ARBA" id="ARBA00022691"/>
    </source>
</evidence>
<dbReference type="InterPro" id="IPR029026">
    <property type="entry name" value="tRNA_m1G_MTases_N"/>
</dbReference>
<dbReference type="GO" id="GO:0016435">
    <property type="term" value="F:rRNA (guanine) methyltransferase activity"/>
    <property type="evidence" value="ECO:0007669"/>
    <property type="project" value="TreeGrafter"/>
</dbReference>
<evidence type="ECO:0000313" key="8">
    <source>
        <dbReference type="Proteomes" id="UP000193922"/>
    </source>
</evidence>
<dbReference type="CDD" id="cd18105">
    <property type="entry name" value="SpoU-like_MRM1"/>
    <property type="match status" value="1"/>
</dbReference>
<evidence type="ECO:0000313" key="7">
    <source>
        <dbReference type="EMBL" id="ORX67170.1"/>
    </source>
</evidence>
<feature type="domain" description="tRNA/rRNA methyltransferase SpoU type" evidence="6">
    <location>
        <begin position="142"/>
        <end position="291"/>
    </location>
</feature>
<dbReference type="OrthoDB" id="270651at2759"/>
<keyword evidence="4" id="KW-0808">Transferase</keyword>
<dbReference type="InterPro" id="IPR029028">
    <property type="entry name" value="Alpha/beta_knot_MTases"/>
</dbReference>
<dbReference type="InterPro" id="IPR047261">
    <property type="entry name" value="MRM1_MeTrfase_dom"/>
</dbReference>
<dbReference type="Proteomes" id="UP000193922">
    <property type="component" value="Unassembled WGS sequence"/>
</dbReference>
<dbReference type="GeneID" id="63807224"/>
<dbReference type="RefSeq" id="XP_040741092.1">
    <property type="nucleotide sequence ID" value="XM_040890576.1"/>
</dbReference>
<organism evidence="7 8">
    <name type="scientific">Linderina pennispora</name>
    <dbReference type="NCBI Taxonomy" id="61395"/>
    <lineage>
        <taxon>Eukaryota</taxon>
        <taxon>Fungi</taxon>
        <taxon>Fungi incertae sedis</taxon>
        <taxon>Zoopagomycota</taxon>
        <taxon>Kickxellomycotina</taxon>
        <taxon>Kickxellomycetes</taxon>
        <taxon>Kickxellales</taxon>
        <taxon>Kickxellaceae</taxon>
        <taxon>Linderina</taxon>
    </lineage>
</organism>
<evidence type="ECO:0000256" key="1">
    <source>
        <dbReference type="ARBA" id="ARBA00007228"/>
    </source>
</evidence>
<keyword evidence="8" id="KW-1185">Reference proteome</keyword>
<dbReference type="AlphaFoldDB" id="A0A1Y1W0Y9"/>
<dbReference type="InterPro" id="IPR001537">
    <property type="entry name" value="SpoU_MeTrfase"/>
</dbReference>
<reference evidence="7 8" key="1">
    <citation type="submission" date="2016-07" db="EMBL/GenBank/DDBJ databases">
        <title>Pervasive Adenine N6-methylation of Active Genes in Fungi.</title>
        <authorList>
            <consortium name="DOE Joint Genome Institute"/>
            <person name="Mondo S.J."/>
            <person name="Dannebaum R.O."/>
            <person name="Kuo R.C."/>
            <person name="Labutti K."/>
            <person name="Haridas S."/>
            <person name="Kuo A."/>
            <person name="Salamov A."/>
            <person name="Ahrendt S.R."/>
            <person name="Lipzen A."/>
            <person name="Sullivan W."/>
            <person name="Andreopoulos W.B."/>
            <person name="Clum A."/>
            <person name="Lindquist E."/>
            <person name="Daum C."/>
            <person name="Ramamoorthy G.K."/>
            <person name="Gryganskyi A."/>
            <person name="Culley D."/>
            <person name="Magnuson J.K."/>
            <person name="James T.Y."/>
            <person name="O'Malley M.A."/>
            <person name="Stajich J.E."/>
            <person name="Spatafora J.W."/>
            <person name="Visel A."/>
            <person name="Grigoriev I.V."/>
        </authorList>
    </citation>
    <scope>NUCLEOTIDE SEQUENCE [LARGE SCALE GENOMIC DNA]</scope>
    <source>
        <strain evidence="7 8">ATCC 12442</strain>
    </source>
</reference>
<dbReference type="EMBL" id="MCFD01000013">
    <property type="protein sequence ID" value="ORX67170.1"/>
    <property type="molecule type" value="Genomic_DNA"/>
</dbReference>
<evidence type="ECO:0000256" key="3">
    <source>
        <dbReference type="ARBA" id="ARBA00022603"/>
    </source>
</evidence>
<dbReference type="PANTHER" id="PTHR46103:SF1">
    <property type="entry name" value="RRNA METHYLTRANSFERASE 1, MITOCHONDRIAL"/>
    <property type="match status" value="1"/>
</dbReference>
<comment type="similarity">
    <text evidence="1">Belongs to the class IV-like SAM-binding methyltransferase superfamily. RNA methyltransferase TrmH family.</text>
</comment>
<dbReference type="PANTHER" id="PTHR46103">
    <property type="entry name" value="RRNA METHYLTRANSFERASE 1, MITOCHONDRIAL"/>
    <property type="match status" value="1"/>
</dbReference>
<dbReference type="Gene3D" id="3.40.1280.10">
    <property type="match status" value="1"/>
</dbReference>
<dbReference type="STRING" id="61395.A0A1Y1W0Y9"/>
<comment type="caution">
    <text evidence="7">The sequence shown here is derived from an EMBL/GenBank/DDBJ whole genome shotgun (WGS) entry which is preliminary data.</text>
</comment>
<evidence type="ECO:0000256" key="4">
    <source>
        <dbReference type="ARBA" id="ARBA00022679"/>
    </source>
</evidence>
<keyword evidence="5" id="KW-0949">S-adenosyl-L-methionine</keyword>
<protein>
    <recommendedName>
        <fullName evidence="6">tRNA/rRNA methyltransferase SpoU type domain-containing protein</fullName>
    </recommendedName>
</protein>
<gene>
    <name evidence="7" type="ORF">DL89DRAFT_294944</name>
</gene>
<dbReference type="GO" id="GO:0003723">
    <property type="term" value="F:RNA binding"/>
    <property type="evidence" value="ECO:0007669"/>
    <property type="project" value="InterPro"/>
</dbReference>